<evidence type="ECO:0000259" key="8">
    <source>
        <dbReference type="Pfam" id="PF12340"/>
    </source>
</evidence>
<comment type="catalytic activity">
    <reaction evidence="1">
        <text>Thiol-dependent hydrolysis of ester, thioester, amide, peptide and isopeptide bonds formed by the C-terminal Gly of ubiquitin (a 76-residue protein attached to proteins as an intracellular targeting signal).</text>
        <dbReference type="EC" id="3.4.19.12"/>
    </reaction>
</comment>
<accession>A0A8S2DU34</accession>
<keyword evidence="4" id="KW-0833">Ubl conjugation pathway</keyword>
<dbReference type="Pfam" id="PF12359">
    <property type="entry name" value="DUF3645"/>
    <property type="match status" value="1"/>
</dbReference>
<evidence type="ECO:0000259" key="9">
    <source>
        <dbReference type="Pfam" id="PF12359"/>
    </source>
</evidence>
<dbReference type="PANTHER" id="PTHR13367:SF33">
    <property type="entry name" value="P-LOOP CONTAINING NUCLEOSIDE TRIPHOSPHATE HYDROLASE PROTEIN"/>
    <property type="match status" value="1"/>
</dbReference>
<dbReference type="EMBL" id="CAJNOK010008019">
    <property type="protein sequence ID" value="CAF1051816.1"/>
    <property type="molecule type" value="Genomic_DNA"/>
</dbReference>
<dbReference type="InterPro" id="IPR022105">
    <property type="entry name" value="DUF3645"/>
</dbReference>
<evidence type="ECO:0000256" key="6">
    <source>
        <dbReference type="ARBA" id="ARBA00022807"/>
    </source>
</evidence>
<dbReference type="Pfam" id="PF12340">
    <property type="entry name" value="DUF3638"/>
    <property type="match status" value="1"/>
</dbReference>
<proteinExistence type="predicted"/>
<dbReference type="GO" id="GO:0004843">
    <property type="term" value="F:cysteine-type deubiquitinase activity"/>
    <property type="evidence" value="ECO:0007669"/>
    <property type="project" value="UniProtKB-EC"/>
</dbReference>
<evidence type="ECO:0000256" key="1">
    <source>
        <dbReference type="ARBA" id="ARBA00000707"/>
    </source>
</evidence>
<evidence type="ECO:0000313" key="10">
    <source>
        <dbReference type="EMBL" id="CAF1051816.1"/>
    </source>
</evidence>
<dbReference type="EC" id="3.4.19.12" evidence="2"/>
<dbReference type="EMBL" id="CAJOBA010008032">
    <property type="protein sequence ID" value="CAF3818506.1"/>
    <property type="molecule type" value="Genomic_DNA"/>
</dbReference>
<keyword evidence="6" id="KW-0788">Thiol protease</keyword>
<keyword evidence="5" id="KW-0378">Hydrolase</keyword>
<name>A0A8S2DU34_9BILA</name>
<dbReference type="InterPro" id="IPR022099">
    <property type="entry name" value="DUF3638"/>
</dbReference>
<evidence type="ECO:0000256" key="5">
    <source>
        <dbReference type="ARBA" id="ARBA00022801"/>
    </source>
</evidence>
<evidence type="ECO:0000313" key="11">
    <source>
        <dbReference type="EMBL" id="CAF3818506.1"/>
    </source>
</evidence>
<dbReference type="InterPro" id="IPR051346">
    <property type="entry name" value="OTU_Deubiquitinase"/>
</dbReference>
<protein>
    <recommendedName>
        <fullName evidence="2">ubiquitinyl hydrolase 1</fullName>
        <ecNumber evidence="2">3.4.19.12</ecNumber>
    </recommendedName>
</protein>
<dbReference type="Proteomes" id="UP000677228">
    <property type="component" value="Unassembled WGS sequence"/>
</dbReference>
<feature type="domain" description="DUF3645" evidence="9">
    <location>
        <begin position="1377"/>
        <end position="1404"/>
    </location>
</feature>
<evidence type="ECO:0000313" key="12">
    <source>
        <dbReference type="Proteomes" id="UP000677228"/>
    </source>
</evidence>
<feature type="coiled-coil region" evidence="7">
    <location>
        <begin position="345"/>
        <end position="393"/>
    </location>
</feature>
<dbReference type="Proteomes" id="UP000682733">
    <property type="component" value="Unassembled WGS sequence"/>
</dbReference>
<evidence type="ECO:0000256" key="7">
    <source>
        <dbReference type="SAM" id="Coils"/>
    </source>
</evidence>
<dbReference type="PANTHER" id="PTHR13367">
    <property type="entry name" value="UBIQUITIN THIOESTERASE"/>
    <property type="match status" value="1"/>
</dbReference>
<gene>
    <name evidence="10" type="ORF">OVA965_LOCUS16978</name>
    <name evidence="11" type="ORF">TMI583_LOCUS16990</name>
</gene>
<feature type="domain" description="DUF3638" evidence="8">
    <location>
        <begin position="1181"/>
        <end position="1314"/>
    </location>
</feature>
<dbReference type="GO" id="GO:0006508">
    <property type="term" value="P:proteolysis"/>
    <property type="evidence" value="ECO:0007669"/>
    <property type="project" value="UniProtKB-KW"/>
</dbReference>
<reference evidence="10" key="1">
    <citation type="submission" date="2021-02" db="EMBL/GenBank/DDBJ databases">
        <authorList>
            <person name="Nowell W R."/>
        </authorList>
    </citation>
    <scope>NUCLEOTIDE SEQUENCE</scope>
</reference>
<organism evidence="10 12">
    <name type="scientific">Didymodactylos carnosus</name>
    <dbReference type="NCBI Taxonomy" id="1234261"/>
    <lineage>
        <taxon>Eukaryota</taxon>
        <taxon>Metazoa</taxon>
        <taxon>Spiralia</taxon>
        <taxon>Gnathifera</taxon>
        <taxon>Rotifera</taxon>
        <taxon>Eurotatoria</taxon>
        <taxon>Bdelloidea</taxon>
        <taxon>Philodinida</taxon>
        <taxon>Philodinidae</taxon>
        <taxon>Didymodactylos</taxon>
    </lineage>
</organism>
<evidence type="ECO:0000256" key="3">
    <source>
        <dbReference type="ARBA" id="ARBA00022670"/>
    </source>
</evidence>
<evidence type="ECO:0000256" key="4">
    <source>
        <dbReference type="ARBA" id="ARBA00022786"/>
    </source>
</evidence>
<sequence>MLSKRLHLTSPYDNHDILHSQEINESILNHLFLFHGLSSSAYADYLIQSNHENEYKILECMNEYFQSLDTNNELPILSIIKTCTERWSIIQNTKNCSVLLLQSTIQKLSSDWQKSIEKNQKENIVKLQLNLDPQEIYHHSCEKLKAYLNKKHSNTLNKQFYNRYAYNHRPLTRVVHEDDGLPRVSVLTNHEDDAMGTALIRIEIWVESCLEQWINRSLLSKNGYKGFENLQSFYEDYQCAALDFYYGSNQSTDSIGYSRFILTSLTMIRLMHMKLCEDTRFKRLKVHAIRIPHLMNLFEYLVLPNQDDMIRARDVYDYFLEFNEKPYPDVLSNIDSQNTFGIHFAKRSEEINKNLQKIQEQSEQDKKDKIEEINNAKEKYEELMKKVNDLECECELKYIFYRKCNRCTMKKEAENIKVDIYECPIPSERRSALAVMFELQMPNEIRCYRDILWQFVNRAKPNPSHNMHEWLRTSPHQNKLGQYFKNSHNCKVKLVSATKSITESHYSAPRHVMSTSMEEYFYDNGLQIQISPTKIIDFQDECRILTPKLIDSNYKDLEFSIDNIEFVQNRVIAELSKCSLKLKSAEFVEFGSFRSGHRLQWWNLLSILELDSLSMDEESVVILITHALLQYGPVTKDRKSLICSWCPESHEQLLEDHFVDELITRLDRHLKDCECNWQNELMLVIITVIVMRIFTICNSTRKDHMMHLVLKCRKIGGKWIELISKTIQNPSSSDSDNMNALRDKIVIIGITNLLTYSIYSDSSNNLVLSNQDVISLLTIATTIHDNNILNKKTVHMSVFMRNLMRYSEYVLLSIHPIISKLLQESSYESLNEFCVIHWAVVRTNGVMHGNWKERSTDTYDGWYDGEYESNKLSIDCLRGGFFVNKMTISFLPDRITSNDLFRRVFGQHIFEVQAAESEDSYITKHEYHADGKVHYEFTYDNGYYGNHHWWNENRKILEFRPCPFGQVQAIKKSDDDHQIVTIERKSTSFIHEYFVFILNDRLRILQPTDSPTSWLYLALLHAMTSHPLPDQYTEMTDYLYGSGDVNLKDSEALRCFPLSRWLKDDYQLKNIWIGLFKFGERLKTVESDHKKDDIERFEMLLDFLHYISSKCSSEPFYLQMLKSILKAPTLPLGSISYPSFTQYTNIQESSFQSYRINLGKMGRYKRNIVLQEIQDCFVKNFRIIVLKALFPMNFQSLRYKSGGLLNRRVMPFACRRDMNFNDVQVNKIFDCLKQGLHNLDIVLTSPEDILSFDLLTTDKCRRNEVDVDESNETLHVKYQLIYSIGRQQQVDGGIERWKTIQYVLNLVKQHAANIAQQYNEDVFYKESERQIDQFPHNTIQLFLIMRGRLSSEVLFVGLKKRCRVNFGVNQNTKFNPLMAVPFRAKDVAVENIEFGHPDVVILLTQISYYYKGLTDLQMRQCFDRLTQDESDWEMIYDQWISLEEENDKIAKAQQFPNKLVASAWDLSSSLREKIITGFSGTNDTQLLLPVHIRQCDLPELQKKDAIVLNTLLRPENDHY</sequence>
<comment type="caution">
    <text evidence="10">The sequence shown here is derived from an EMBL/GenBank/DDBJ whole genome shotgun (WGS) entry which is preliminary data.</text>
</comment>
<keyword evidence="7" id="KW-0175">Coiled coil</keyword>
<keyword evidence="3" id="KW-0645">Protease</keyword>
<evidence type="ECO:0000256" key="2">
    <source>
        <dbReference type="ARBA" id="ARBA00012759"/>
    </source>
</evidence>